<evidence type="ECO:0000313" key="2">
    <source>
        <dbReference type="Proteomes" id="UP000193689"/>
    </source>
</evidence>
<keyword evidence="2" id="KW-1185">Reference proteome</keyword>
<dbReference type="InParanoid" id="A0A1Y2DH51"/>
<dbReference type="RefSeq" id="XP_040711508.1">
    <property type="nucleotide sequence ID" value="XM_040861176.1"/>
</dbReference>
<reference evidence="1 2" key="1">
    <citation type="submission" date="2016-07" db="EMBL/GenBank/DDBJ databases">
        <title>Pervasive Adenine N6-methylation of Active Genes in Fungi.</title>
        <authorList>
            <consortium name="DOE Joint Genome Institute"/>
            <person name="Mondo S.J."/>
            <person name="Dannebaum R.O."/>
            <person name="Kuo R.C."/>
            <person name="Labutti K."/>
            <person name="Haridas S."/>
            <person name="Kuo A."/>
            <person name="Salamov A."/>
            <person name="Ahrendt S.R."/>
            <person name="Lipzen A."/>
            <person name="Sullivan W."/>
            <person name="Andreopoulos W.B."/>
            <person name="Clum A."/>
            <person name="Lindquist E."/>
            <person name="Daum C."/>
            <person name="Ramamoorthy G.K."/>
            <person name="Gryganskyi A."/>
            <person name="Culley D."/>
            <person name="Magnuson J.K."/>
            <person name="James T.Y."/>
            <person name="O'Malley M.A."/>
            <person name="Stajich J.E."/>
            <person name="Spatafora J.W."/>
            <person name="Visel A."/>
            <person name="Grigoriev I.V."/>
        </authorList>
    </citation>
    <scope>NUCLEOTIDE SEQUENCE [LARGE SCALE GENOMIC DNA]</scope>
    <source>
        <strain evidence="1 2">CBS 129021</strain>
    </source>
</reference>
<dbReference type="GeneID" id="63777388"/>
<dbReference type="AlphaFoldDB" id="A0A1Y2DH51"/>
<evidence type="ECO:0000313" key="1">
    <source>
        <dbReference type="EMBL" id="ORY58591.1"/>
    </source>
</evidence>
<comment type="caution">
    <text evidence="1">The sequence shown here is derived from an EMBL/GenBank/DDBJ whole genome shotgun (WGS) entry which is preliminary data.</text>
</comment>
<proteinExistence type="predicted"/>
<name>A0A1Y2DH51_9PEZI</name>
<protein>
    <submittedName>
        <fullName evidence="1">Uncharacterized protein</fullName>
    </submittedName>
</protein>
<dbReference type="OrthoDB" id="4700703at2759"/>
<dbReference type="EMBL" id="MCFJ01000016">
    <property type="protein sequence ID" value="ORY58591.1"/>
    <property type="molecule type" value="Genomic_DNA"/>
</dbReference>
<accession>A0A1Y2DH51</accession>
<sequence>MMKSKIKCGIQQQQHIPTCNLFVMDIYLLQSPFSMSPDFRVWRPPQVLYILGPSQQEFYLVTAGGLIRDGDTVYMLVVQDVSLMGWCSCKGSGSSARHHSSCTPVSKHIIYQQDLQQDPVGLIGSLVHYSIDQGYGLVRVNPEWFAGDEEAVAQEAIPIEQLEAHTDEPEIMDFIEFTTASGEEVTGVIVASQNHCVQSGSGRRRIAALVVNTSSYSVKPEDCGAWVRRSIASDRPMLLGHIVGFSENESYGMLLLPFNRFRDDMRRTLRRKVFNMLG</sequence>
<gene>
    <name evidence="1" type="ORF">BCR38DRAFT_447739</name>
</gene>
<organism evidence="1 2">
    <name type="scientific">Pseudomassariella vexata</name>
    <dbReference type="NCBI Taxonomy" id="1141098"/>
    <lineage>
        <taxon>Eukaryota</taxon>
        <taxon>Fungi</taxon>
        <taxon>Dikarya</taxon>
        <taxon>Ascomycota</taxon>
        <taxon>Pezizomycotina</taxon>
        <taxon>Sordariomycetes</taxon>
        <taxon>Xylariomycetidae</taxon>
        <taxon>Amphisphaeriales</taxon>
        <taxon>Pseudomassariaceae</taxon>
        <taxon>Pseudomassariella</taxon>
    </lineage>
</organism>
<dbReference type="Proteomes" id="UP000193689">
    <property type="component" value="Unassembled WGS sequence"/>
</dbReference>